<proteinExistence type="predicted"/>
<evidence type="ECO:0000313" key="1">
    <source>
        <dbReference type="EMBL" id="KUM48184.1"/>
    </source>
</evidence>
<protein>
    <submittedName>
        <fullName evidence="1">Uncharacterized protein</fullName>
    </submittedName>
</protein>
<accession>A0A101LZD5</accession>
<keyword evidence="1" id="KW-0496">Mitochondrion</keyword>
<gene>
    <name evidence="1" type="ORF">ABT39_MTgene5181</name>
</gene>
<reference evidence="1" key="1">
    <citation type="journal article" date="2015" name="Genome Biol. Evol.">
        <title>Organellar Genomes of White Spruce (Picea glauca): Assembly and Annotation.</title>
        <authorList>
            <person name="Jackman S.D."/>
            <person name="Warren R.L."/>
            <person name="Gibb E.A."/>
            <person name="Vandervalk B.P."/>
            <person name="Mohamadi H."/>
            <person name="Chu J."/>
            <person name="Raymond A."/>
            <person name="Pleasance S."/>
            <person name="Coope R."/>
            <person name="Wildung M.R."/>
            <person name="Ritland C.E."/>
            <person name="Bousquet J."/>
            <person name="Jones S.J."/>
            <person name="Bohlmann J."/>
            <person name="Birol I."/>
        </authorList>
    </citation>
    <scope>NUCLEOTIDE SEQUENCE [LARGE SCALE GENOMIC DNA]</scope>
    <source>
        <tissue evidence="1">Flushing bud</tissue>
    </source>
</reference>
<dbReference type="AlphaFoldDB" id="A0A101LZD5"/>
<name>A0A101LZD5_PICGL</name>
<dbReference type="EMBL" id="LKAM01000006">
    <property type="protein sequence ID" value="KUM48184.1"/>
    <property type="molecule type" value="Genomic_DNA"/>
</dbReference>
<sequence length="115" mass="12829">MVFFRFNSQTILEGSACLGGQNIPIHLYPILPFDCYHSLTASPTLLRTSAPHLQSIISHRAFGCPIQLSQADLESHTHLLQYAWYCKLGFKSSGNLLINWSPLARIGRASHISSF</sequence>
<organism evidence="1">
    <name type="scientific">Picea glauca</name>
    <name type="common">White spruce</name>
    <name type="synonym">Pinus glauca</name>
    <dbReference type="NCBI Taxonomy" id="3330"/>
    <lineage>
        <taxon>Eukaryota</taxon>
        <taxon>Viridiplantae</taxon>
        <taxon>Streptophyta</taxon>
        <taxon>Embryophyta</taxon>
        <taxon>Tracheophyta</taxon>
        <taxon>Spermatophyta</taxon>
        <taxon>Pinopsida</taxon>
        <taxon>Pinidae</taxon>
        <taxon>Conifers I</taxon>
        <taxon>Pinales</taxon>
        <taxon>Pinaceae</taxon>
        <taxon>Picea</taxon>
    </lineage>
</organism>
<geneLocation type="mitochondrion" evidence="1"/>
<comment type="caution">
    <text evidence="1">The sequence shown here is derived from an EMBL/GenBank/DDBJ whole genome shotgun (WGS) entry which is preliminary data.</text>
</comment>